<proteinExistence type="predicted"/>
<gene>
    <name evidence="1" type="ORF">TraAM80_07923</name>
</gene>
<dbReference type="Proteomes" id="UP000283634">
    <property type="component" value="Unassembled WGS sequence"/>
</dbReference>
<keyword evidence="2" id="KW-1185">Reference proteome</keyword>
<evidence type="ECO:0000313" key="1">
    <source>
        <dbReference type="EMBL" id="RNE99907.1"/>
    </source>
</evidence>
<sequence length="331" mass="37613">MLVSPRFVMLASLFYTRAPPRELDETAGKGNNPKGDFRTYLKDENTPISLPQQSAVTNCTSSSGYLTSHKQRRKSHSGVFISSADVFKIADEPSTSFFESESTKNDPILDETAFLERIKPLFHGWLVRRRMRSRLGCLLISQILEFKNRNRVQNKLDRLSGDDSSHRAICISHLVSFLEHGVSNKEDDERQKTPKKKVVKLLTKPSFETKKRSSDVKLYRQLSLPLYSSDKAKIIGQHILTSLQEAVGTEESDRGNIIRDITPTFLSERRSVFLLTIFGLEDSEKRFAQIPRLVMGDGSDVLSSDRSFISMFGGQYFQVIENLNHLYGALR</sequence>
<dbReference type="AlphaFoldDB" id="A0A422N349"/>
<accession>A0A422N349</accession>
<dbReference type="OMA" id="SHRAICI"/>
<organism evidence="1 2">
    <name type="scientific">Trypanosoma rangeli</name>
    <dbReference type="NCBI Taxonomy" id="5698"/>
    <lineage>
        <taxon>Eukaryota</taxon>
        <taxon>Discoba</taxon>
        <taxon>Euglenozoa</taxon>
        <taxon>Kinetoplastea</taxon>
        <taxon>Metakinetoplastina</taxon>
        <taxon>Trypanosomatida</taxon>
        <taxon>Trypanosomatidae</taxon>
        <taxon>Trypanosoma</taxon>
        <taxon>Herpetosoma</taxon>
    </lineage>
</organism>
<comment type="caution">
    <text evidence="1">The sequence shown here is derived from an EMBL/GenBank/DDBJ whole genome shotgun (WGS) entry which is preliminary data.</text>
</comment>
<dbReference type="OrthoDB" id="241664at2759"/>
<protein>
    <submittedName>
        <fullName evidence="1">Uncharacterized protein</fullName>
    </submittedName>
</protein>
<reference evidence="1 2" key="1">
    <citation type="journal article" date="2018" name="BMC Genomics">
        <title>Genomic comparison of Trypanosoma conorhini and Trypanosoma rangeli to Trypanosoma cruzi strains of high and low virulence.</title>
        <authorList>
            <person name="Bradwell K.R."/>
            <person name="Koparde V.N."/>
            <person name="Matveyev A.V."/>
            <person name="Serrano M.G."/>
            <person name="Alves J.M."/>
            <person name="Parikh H."/>
            <person name="Huang B."/>
            <person name="Lee V."/>
            <person name="Espinosa-Alvarez O."/>
            <person name="Ortiz P.A."/>
            <person name="Costa-Martins A.G."/>
            <person name="Teixeira M.M."/>
            <person name="Buck G.A."/>
        </authorList>
    </citation>
    <scope>NUCLEOTIDE SEQUENCE [LARGE SCALE GENOMIC DNA]</scope>
    <source>
        <strain evidence="1 2">AM80</strain>
    </source>
</reference>
<evidence type="ECO:0000313" key="2">
    <source>
        <dbReference type="Proteomes" id="UP000283634"/>
    </source>
</evidence>
<dbReference type="VEuPathDB" id="TriTrypDB:TRSC58_05027"/>
<dbReference type="EMBL" id="MKGL01000357">
    <property type="protein sequence ID" value="RNE99907.1"/>
    <property type="molecule type" value="Genomic_DNA"/>
</dbReference>
<dbReference type="RefSeq" id="XP_029235462.1">
    <property type="nucleotide sequence ID" value="XM_029384690.1"/>
</dbReference>
<name>A0A422N349_TRYRA</name>
<dbReference type="GeneID" id="40331856"/>